<accession>A0ABT9SQM5</accession>
<reference evidence="1 2" key="1">
    <citation type="submission" date="2023-07" db="EMBL/GenBank/DDBJ databases">
        <title>Sorghum-associated microbial communities from plants grown in Nebraska, USA.</title>
        <authorList>
            <person name="Schachtman D."/>
        </authorList>
    </citation>
    <scope>NUCLEOTIDE SEQUENCE [LARGE SCALE GENOMIC DNA]</scope>
    <source>
        <strain evidence="1 2">CC351</strain>
    </source>
</reference>
<organism evidence="1 2">
    <name type="scientific">Chryseobacterium lathyri</name>
    <dbReference type="NCBI Taxonomy" id="395933"/>
    <lineage>
        <taxon>Bacteria</taxon>
        <taxon>Pseudomonadati</taxon>
        <taxon>Bacteroidota</taxon>
        <taxon>Flavobacteriia</taxon>
        <taxon>Flavobacteriales</taxon>
        <taxon>Weeksellaceae</taxon>
        <taxon>Chryseobacterium group</taxon>
        <taxon>Chryseobacterium</taxon>
    </lineage>
</organism>
<dbReference type="RefSeq" id="WP_306846006.1">
    <property type="nucleotide sequence ID" value="NZ_JAUSRL010000007.1"/>
</dbReference>
<dbReference type="EMBL" id="JAUSRL010000007">
    <property type="protein sequence ID" value="MDP9961742.1"/>
    <property type="molecule type" value="Genomic_DNA"/>
</dbReference>
<dbReference type="Gene3D" id="3.60.15.10">
    <property type="entry name" value="Ribonuclease Z/Hydroxyacylglutathione hydrolase-like"/>
    <property type="match status" value="1"/>
</dbReference>
<evidence type="ECO:0000313" key="1">
    <source>
        <dbReference type="EMBL" id="MDP9961742.1"/>
    </source>
</evidence>
<name>A0ABT9SQM5_9FLAO</name>
<keyword evidence="2" id="KW-1185">Reference proteome</keyword>
<proteinExistence type="predicted"/>
<comment type="caution">
    <text evidence="1">The sequence shown here is derived from an EMBL/GenBank/DDBJ whole genome shotgun (WGS) entry which is preliminary data.</text>
</comment>
<gene>
    <name evidence="1" type="ORF">J2T04_003654</name>
</gene>
<dbReference type="Proteomes" id="UP001235513">
    <property type="component" value="Unassembled WGS sequence"/>
</dbReference>
<protein>
    <submittedName>
        <fullName evidence="1">L-ascorbate metabolism protein UlaG (Beta-lactamase superfamily)</fullName>
    </submittedName>
</protein>
<dbReference type="InterPro" id="IPR036866">
    <property type="entry name" value="RibonucZ/Hydroxyglut_hydro"/>
</dbReference>
<evidence type="ECO:0000313" key="2">
    <source>
        <dbReference type="Proteomes" id="UP001235513"/>
    </source>
</evidence>
<sequence>MPEDVIQAGIDLKTKNIIPVHSSKFALALHPWNEPLQKVTGLGKEKGLNILTPMIGEIVDMNGSSHQFMEWWEE</sequence>